<evidence type="ECO:0000256" key="2">
    <source>
        <dbReference type="ARBA" id="ARBA00023315"/>
    </source>
</evidence>
<accession>Q397C1</accession>
<feature type="domain" description="N-acetyltransferase" evidence="3">
    <location>
        <begin position="139"/>
        <end position="271"/>
    </location>
</feature>
<sequence length="271" mass="28996">MRRHGSVRPPDLSCRLRPDNVAYDRMPTAAPAPDALLPLDTAWSTFPGRKAAVRTFVAGYCAARDRRDAPLHDSPDGHVVRFDAGMGRPSEHFVIEGAPADGDGPFTVGAWITRYGAAPLPAALHGRTRRLSDEHFMAADIGRLSGDDALAQSLACHTPGDVDTFNAGAPFPPFQPNPAAFLFAHRLDGQIAATARYGFASARDIVVDRVGTADAYRRRGLAMQLLAAIVAHARQRGAQRVWLVSTEAGLPLYRAAGFTLLAPVAVDEVVA</sequence>
<keyword evidence="2" id="KW-0012">Acyltransferase</keyword>
<organism evidence="4 5">
    <name type="scientific">Burkholderia lata (strain ATCC 17760 / DSM 23089 / LMG 22485 / NCIMB 9086 / R18194 / 383)</name>
    <dbReference type="NCBI Taxonomy" id="482957"/>
    <lineage>
        <taxon>Bacteria</taxon>
        <taxon>Pseudomonadati</taxon>
        <taxon>Pseudomonadota</taxon>
        <taxon>Betaproteobacteria</taxon>
        <taxon>Burkholderiales</taxon>
        <taxon>Burkholderiaceae</taxon>
        <taxon>Burkholderia</taxon>
        <taxon>Burkholderia cepacia complex</taxon>
    </lineage>
</organism>
<dbReference type="InterPro" id="IPR050832">
    <property type="entry name" value="Bact_Acetyltransf"/>
</dbReference>
<evidence type="ECO:0000313" key="5">
    <source>
        <dbReference type="Proteomes" id="UP000002705"/>
    </source>
</evidence>
<dbReference type="GO" id="GO:0016747">
    <property type="term" value="F:acyltransferase activity, transferring groups other than amino-acyl groups"/>
    <property type="evidence" value="ECO:0007669"/>
    <property type="project" value="InterPro"/>
</dbReference>
<protein>
    <submittedName>
        <fullName evidence="4">GCN5-related N-acetyltransferase</fullName>
    </submittedName>
</protein>
<dbReference type="SUPFAM" id="SSF55729">
    <property type="entry name" value="Acyl-CoA N-acyltransferases (Nat)"/>
    <property type="match status" value="1"/>
</dbReference>
<evidence type="ECO:0000259" key="3">
    <source>
        <dbReference type="PROSITE" id="PS51186"/>
    </source>
</evidence>
<proteinExistence type="predicted"/>
<reference evidence="4" key="1">
    <citation type="submission" date="2005-10" db="EMBL/GenBank/DDBJ databases">
        <title>Complete sequence of chromosome 2 of Burkholderia sp. 383.</title>
        <authorList>
            <consortium name="US DOE Joint Genome Institute"/>
            <person name="Copeland A."/>
            <person name="Lucas S."/>
            <person name="Lapidus A."/>
            <person name="Barry K."/>
            <person name="Detter J.C."/>
            <person name="Glavina T."/>
            <person name="Hammon N."/>
            <person name="Israni S."/>
            <person name="Pitluck S."/>
            <person name="Chain P."/>
            <person name="Malfatti S."/>
            <person name="Shin M."/>
            <person name="Vergez L."/>
            <person name="Schmutz J."/>
            <person name="Larimer F."/>
            <person name="Land M."/>
            <person name="Kyrpides N."/>
            <person name="Lykidis A."/>
            <person name="Richardson P."/>
        </authorList>
    </citation>
    <scope>NUCLEOTIDE SEQUENCE [LARGE SCALE GENOMIC DNA]</scope>
    <source>
        <strain evidence="4">383</strain>
    </source>
</reference>
<evidence type="ECO:0000313" key="4">
    <source>
        <dbReference type="EMBL" id="ABB11440.1"/>
    </source>
</evidence>
<dbReference type="Gene3D" id="3.40.630.30">
    <property type="match status" value="1"/>
</dbReference>
<dbReference type="PANTHER" id="PTHR43877">
    <property type="entry name" value="AMINOALKYLPHOSPHONATE N-ACETYLTRANSFERASE-RELATED-RELATED"/>
    <property type="match status" value="1"/>
</dbReference>
<dbReference type="CDD" id="cd04301">
    <property type="entry name" value="NAT_SF"/>
    <property type="match status" value="1"/>
</dbReference>
<evidence type="ECO:0000256" key="1">
    <source>
        <dbReference type="ARBA" id="ARBA00022679"/>
    </source>
</evidence>
<keyword evidence="5" id="KW-1185">Reference proteome</keyword>
<dbReference type="PATRIC" id="fig|482957.22.peg.5009"/>
<dbReference type="AlphaFoldDB" id="Q397C1"/>
<dbReference type="InterPro" id="IPR016181">
    <property type="entry name" value="Acyl_CoA_acyltransferase"/>
</dbReference>
<dbReference type="KEGG" id="bur:Bcep18194_B1326"/>
<gene>
    <name evidence="4" type="ordered locus">Bcep18194_B1326</name>
</gene>
<dbReference type="HOGENOM" id="CLU_1127413_0_0_4"/>
<keyword evidence="1" id="KW-0808">Transferase</keyword>
<dbReference type="InterPro" id="IPR000182">
    <property type="entry name" value="GNAT_dom"/>
</dbReference>
<name>Q397C1_BURL3</name>
<dbReference type="Pfam" id="PF00583">
    <property type="entry name" value="Acetyltransf_1"/>
    <property type="match status" value="1"/>
</dbReference>
<dbReference type="Proteomes" id="UP000002705">
    <property type="component" value="Chromosome 2"/>
</dbReference>
<dbReference type="PROSITE" id="PS51186">
    <property type="entry name" value="GNAT"/>
    <property type="match status" value="1"/>
</dbReference>
<dbReference type="EMBL" id="CP000152">
    <property type="protein sequence ID" value="ABB11440.1"/>
    <property type="molecule type" value="Genomic_DNA"/>
</dbReference>